<dbReference type="InterPro" id="IPR023485">
    <property type="entry name" value="Ptyr_pPase"/>
</dbReference>
<evidence type="ECO:0000313" key="3">
    <source>
        <dbReference type="Proteomes" id="UP000247409"/>
    </source>
</evidence>
<dbReference type="Proteomes" id="UP000247409">
    <property type="component" value="Unassembled WGS sequence"/>
</dbReference>
<dbReference type="Gene3D" id="3.40.50.2300">
    <property type="match status" value="1"/>
</dbReference>
<proteinExistence type="predicted"/>
<reference evidence="2 3" key="1">
    <citation type="journal article" date="2018" name="Mol. Biol. Evol.">
        <title>Analysis of the draft genome of the red seaweed Gracilariopsis chorda provides insights into genome size evolution in Rhodophyta.</title>
        <authorList>
            <person name="Lee J."/>
            <person name="Yang E.C."/>
            <person name="Graf L."/>
            <person name="Yang J.H."/>
            <person name="Qiu H."/>
            <person name="Zel Zion U."/>
            <person name="Chan C.X."/>
            <person name="Stephens T.G."/>
            <person name="Weber A.P.M."/>
            <person name="Boo G.H."/>
            <person name="Boo S.M."/>
            <person name="Kim K.M."/>
            <person name="Shin Y."/>
            <person name="Jung M."/>
            <person name="Lee S.J."/>
            <person name="Yim H.S."/>
            <person name="Lee J.H."/>
            <person name="Bhattacharya D."/>
            <person name="Yoon H.S."/>
        </authorList>
    </citation>
    <scope>NUCLEOTIDE SEQUENCE [LARGE SCALE GENOMIC DNA]</scope>
    <source>
        <strain evidence="2 3">SKKU-2015</strain>
        <tissue evidence="2">Whole body</tissue>
    </source>
</reference>
<keyword evidence="3" id="KW-1185">Reference proteome</keyword>
<dbReference type="Pfam" id="PF01451">
    <property type="entry name" value="LMWPc"/>
    <property type="match status" value="1"/>
</dbReference>
<name>A0A2V3JBE7_9FLOR</name>
<gene>
    <name evidence="2" type="ORF">BWQ96_00482</name>
</gene>
<organism evidence="2 3">
    <name type="scientific">Gracilariopsis chorda</name>
    <dbReference type="NCBI Taxonomy" id="448386"/>
    <lineage>
        <taxon>Eukaryota</taxon>
        <taxon>Rhodophyta</taxon>
        <taxon>Florideophyceae</taxon>
        <taxon>Rhodymeniophycidae</taxon>
        <taxon>Gracilariales</taxon>
        <taxon>Gracilariaceae</taxon>
        <taxon>Gracilariopsis</taxon>
    </lineage>
</organism>
<sequence>MSACRTEQSAPATAFAHAPLPIKAAKWISTSPRRLRAPVKSCTPNNNAEIPSSPTRLLHNWTQSRSIQSTLNLSQTFVSILFLSNRCRRAAYAEKQLNKTAERYSISRRLLILSAGLYSDPGELLPWKLIAAARERDIDLSDERPCAAFTLTDLDYYDYIVVLDRNVRDKLLHMAEAYAHTSGGRLYEWERKIRLLCDFENAMPRRQRSAGTPLDVPSFRGATRMQTSMEIIEAGCDTIARSLITAGL</sequence>
<dbReference type="AlphaFoldDB" id="A0A2V3JBE7"/>
<dbReference type="EMBL" id="NBIV01000002">
    <property type="protein sequence ID" value="PXF49830.1"/>
    <property type="molecule type" value="Genomic_DNA"/>
</dbReference>
<protein>
    <recommendedName>
        <fullName evidence="1">Phosphotyrosine protein phosphatase I domain-containing protein</fullName>
    </recommendedName>
</protein>
<comment type="caution">
    <text evidence="2">The sequence shown here is derived from an EMBL/GenBank/DDBJ whole genome shotgun (WGS) entry which is preliminary data.</text>
</comment>
<dbReference type="OrthoDB" id="10419795at2759"/>
<evidence type="ECO:0000259" key="1">
    <source>
        <dbReference type="Pfam" id="PF01451"/>
    </source>
</evidence>
<dbReference type="SUPFAM" id="SSF52788">
    <property type="entry name" value="Phosphotyrosine protein phosphatases I"/>
    <property type="match status" value="1"/>
</dbReference>
<evidence type="ECO:0000313" key="2">
    <source>
        <dbReference type="EMBL" id="PXF49830.1"/>
    </source>
</evidence>
<accession>A0A2V3JBE7</accession>
<feature type="domain" description="Phosphotyrosine protein phosphatase I" evidence="1">
    <location>
        <begin position="83"/>
        <end position="179"/>
    </location>
</feature>
<dbReference type="InterPro" id="IPR036196">
    <property type="entry name" value="Ptyr_pPase_sf"/>
</dbReference>